<reference evidence="2" key="1">
    <citation type="submission" date="2019-02" db="EMBL/GenBank/DDBJ databases">
        <authorList>
            <person name="Li S.-H."/>
        </authorList>
    </citation>
    <scope>NUCLEOTIDE SEQUENCE</scope>
    <source>
        <strain evidence="2">IMCC8485</strain>
    </source>
</reference>
<dbReference type="Pfam" id="PF13649">
    <property type="entry name" value="Methyltransf_25"/>
    <property type="match status" value="1"/>
</dbReference>
<dbReference type="GO" id="GO:0032259">
    <property type="term" value="P:methylation"/>
    <property type="evidence" value="ECO:0007669"/>
    <property type="project" value="UniProtKB-KW"/>
</dbReference>
<name>A0ABT3SWC6_9GAMM</name>
<protein>
    <submittedName>
        <fullName evidence="2">Class I SAM-dependent methyltransferase</fullName>
    </submittedName>
</protein>
<dbReference type="PANTHER" id="PTHR43591">
    <property type="entry name" value="METHYLTRANSFERASE"/>
    <property type="match status" value="1"/>
</dbReference>
<dbReference type="SUPFAM" id="SSF53335">
    <property type="entry name" value="S-adenosyl-L-methionine-dependent methyltransferases"/>
    <property type="match status" value="1"/>
</dbReference>
<keyword evidence="2" id="KW-0489">Methyltransferase</keyword>
<dbReference type="InterPro" id="IPR029063">
    <property type="entry name" value="SAM-dependent_MTases_sf"/>
</dbReference>
<dbReference type="GO" id="GO:0008168">
    <property type="term" value="F:methyltransferase activity"/>
    <property type="evidence" value="ECO:0007669"/>
    <property type="project" value="UniProtKB-KW"/>
</dbReference>
<evidence type="ECO:0000313" key="2">
    <source>
        <dbReference type="EMBL" id="MCX2973622.1"/>
    </source>
</evidence>
<comment type="caution">
    <text evidence="2">The sequence shown here is derived from an EMBL/GenBank/DDBJ whole genome shotgun (WGS) entry which is preliminary data.</text>
</comment>
<feature type="domain" description="Methyltransferase" evidence="1">
    <location>
        <begin position="49"/>
        <end position="140"/>
    </location>
</feature>
<accession>A0ABT3SWC6</accession>
<dbReference type="InterPro" id="IPR041698">
    <property type="entry name" value="Methyltransf_25"/>
</dbReference>
<evidence type="ECO:0000313" key="3">
    <source>
        <dbReference type="Proteomes" id="UP001143307"/>
    </source>
</evidence>
<keyword evidence="2" id="KW-0808">Transferase</keyword>
<dbReference type="EMBL" id="SHNP01000003">
    <property type="protein sequence ID" value="MCX2973622.1"/>
    <property type="molecule type" value="Genomic_DNA"/>
</dbReference>
<evidence type="ECO:0000259" key="1">
    <source>
        <dbReference type="Pfam" id="PF13649"/>
    </source>
</evidence>
<sequence>MTSENPWTLYWQSGNLYSCIASQDAKDQTYIDEFWAEFAKGMAQGAQLLDLASGNGAVPVALLAANTSLSISAVDLADIAPERLAEKFDTLGEVQFFPETDICDLPFDDARFDGVTSQFGLEYAPQSLALREAARVLKPGAPMRLLLHHNESGIVRPAETVIAEIEALTRPDGLIEHLKRFVREQGELRDLEAAGRDYLDDPAGKSKHISGQIMAGISRVIDDRQSFPERALALASGMEQRLVAESVRLSQLRSAALDEASASLLQMAAIEAGFGSVSIDEQFVGDQDPALVGWALHALRL</sequence>
<keyword evidence="3" id="KW-1185">Reference proteome</keyword>
<proteinExistence type="predicted"/>
<gene>
    <name evidence="2" type="ORF">EYC87_08545</name>
</gene>
<dbReference type="CDD" id="cd02440">
    <property type="entry name" value="AdoMet_MTases"/>
    <property type="match status" value="1"/>
</dbReference>
<dbReference type="RefSeq" id="WP_279252514.1">
    <property type="nucleotide sequence ID" value="NZ_SHNP01000003.1"/>
</dbReference>
<dbReference type="Proteomes" id="UP001143307">
    <property type="component" value="Unassembled WGS sequence"/>
</dbReference>
<dbReference type="Gene3D" id="3.40.50.150">
    <property type="entry name" value="Vaccinia Virus protein VP39"/>
    <property type="match status" value="1"/>
</dbReference>
<organism evidence="2 3">
    <name type="scientific">Candidatus Seongchinamella marina</name>
    <dbReference type="NCBI Taxonomy" id="2518990"/>
    <lineage>
        <taxon>Bacteria</taxon>
        <taxon>Pseudomonadati</taxon>
        <taxon>Pseudomonadota</taxon>
        <taxon>Gammaproteobacteria</taxon>
        <taxon>Cellvibrionales</taxon>
        <taxon>Halieaceae</taxon>
        <taxon>Seongchinamella</taxon>
    </lineage>
</organism>
<dbReference type="PANTHER" id="PTHR43591:SF110">
    <property type="entry name" value="RHODANESE DOMAIN-CONTAINING PROTEIN"/>
    <property type="match status" value="1"/>
</dbReference>